<feature type="binding site" evidence="14">
    <location>
        <begin position="398"/>
        <end position="401"/>
    </location>
    <ligand>
        <name>GMP</name>
        <dbReference type="ChEBI" id="CHEBI:58115"/>
    </ligand>
</feature>
<evidence type="ECO:0000256" key="9">
    <source>
        <dbReference type="ARBA" id="ARBA00033766"/>
    </source>
</evidence>
<evidence type="ECO:0000256" key="6">
    <source>
        <dbReference type="ARBA" id="ARBA00022741"/>
    </source>
</evidence>
<evidence type="ECO:0000256" key="14">
    <source>
        <dbReference type="PIRSR" id="PIRSR601233-2"/>
    </source>
</evidence>
<organism evidence="17 18">
    <name type="scientific">Methanolobus chelungpuianus</name>
    <dbReference type="NCBI Taxonomy" id="502115"/>
    <lineage>
        <taxon>Archaea</taxon>
        <taxon>Methanobacteriati</taxon>
        <taxon>Methanobacteriota</taxon>
        <taxon>Stenosarchaea group</taxon>
        <taxon>Methanomicrobia</taxon>
        <taxon>Methanosarcinales</taxon>
        <taxon>Methanosarcinaceae</taxon>
        <taxon>Methanolobus</taxon>
    </lineage>
</organism>
<evidence type="ECO:0000256" key="1">
    <source>
        <dbReference type="ARBA" id="ARBA00008071"/>
    </source>
</evidence>
<comment type="function">
    <text evidence="10">Essential for tRNA splicing and maturation. Acts by directly joining spliced tRNA halves to mature-sized tRNAs. Joins RNA with 2',3'-cyclic-phosphate or 3'-phosphate ends to RNA with 5'-hydroxy ends.</text>
</comment>
<keyword evidence="4" id="KW-0819">tRNA processing</keyword>
<protein>
    <recommendedName>
        <fullName evidence="9 16">tRNA-splicing ligase RtcB</fullName>
        <ecNumber evidence="16">6.5.1.-</ecNumber>
    </recommendedName>
</protein>
<dbReference type="GO" id="GO:0005525">
    <property type="term" value="F:GTP binding"/>
    <property type="evidence" value="ECO:0007669"/>
    <property type="project" value="UniProtKB-KW"/>
</dbReference>
<dbReference type="AlphaFoldDB" id="A0AAE3HBH3"/>
<evidence type="ECO:0000256" key="10">
    <source>
        <dbReference type="ARBA" id="ARBA00045316"/>
    </source>
</evidence>
<dbReference type="HAMAP" id="MF_03144">
    <property type="entry name" value="RtcB_euk"/>
    <property type="match status" value="1"/>
</dbReference>
<evidence type="ECO:0000256" key="7">
    <source>
        <dbReference type="ARBA" id="ARBA00023134"/>
    </source>
</evidence>
<feature type="binding site" evidence="15">
    <location>
        <position position="224"/>
    </location>
    <ligand>
        <name>Mn(2+)</name>
        <dbReference type="ChEBI" id="CHEBI:29035"/>
        <label>1</label>
    </ligand>
</feature>
<dbReference type="InterPro" id="IPR036025">
    <property type="entry name" value="RtcB-like_sf"/>
</dbReference>
<name>A0AAE3HBH3_9EURY</name>
<keyword evidence="6 14" id="KW-0547">Nucleotide-binding</keyword>
<evidence type="ECO:0000256" key="8">
    <source>
        <dbReference type="ARBA" id="ARBA00023211"/>
    </source>
</evidence>
<evidence type="ECO:0000256" key="5">
    <source>
        <dbReference type="ARBA" id="ARBA00022723"/>
    </source>
</evidence>
<dbReference type="GO" id="GO:0170057">
    <property type="term" value="F:RNA ligase (GTP) activity"/>
    <property type="evidence" value="ECO:0007669"/>
    <property type="project" value="UniProtKB-EC"/>
</dbReference>
<keyword evidence="3 16" id="KW-0436">Ligase</keyword>
<dbReference type="EMBL" id="JTEO01000004">
    <property type="protein sequence ID" value="MCQ6963205.1"/>
    <property type="molecule type" value="Genomic_DNA"/>
</dbReference>
<evidence type="ECO:0000256" key="4">
    <source>
        <dbReference type="ARBA" id="ARBA00022694"/>
    </source>
</evidence>
<evidence type="ECO:0000256" key="13">
    <source>
        <dbReference type="PIRSR" id="PIRSR601233-1"/>
    </source>
</evidence>
<gene>
    <name evidence="16" type="primary">rtcB</name>
    <name evidence="17" type="ORF">PV02_06380</name>
</gene>
<feature type="binding site" evidence="15">
    <location>
        <position position="116"/>
    </location>
    <ligand>
        <name>Mn(2+)</name>
        <dbReference type="ChEBI" id="CHEBI:29035"/>
        <label>1</label>
    </ligand>
</feature>
<dbReference type="InterPro" id="IPR001233">
    <property type="entry name" value="RtcB"/>
</dbReference>
<dbReference type="EC" id="6.5.1.-" evidence="16"/>
<dbReference type="GO" id="GO:0006388">
    <property type="term" value="P:tRNA splicing, via endonucleolytic cleavage and ligation"/>
    <property type="evidence" value="ECO:0007669"/>
    <property type="project" value="InterPro"/>
</dbReference>
<keyword evidence="7 14" id="KW-0342">GTP-binding</keyword>
<keyword evidence="18" id="KW-1185">Reference proteome</keyword>
<evidence type="ECO:0000256" key="3">
    <source>
        <dbReference type="ARBA" id="ARBA00022598"/>
    </source>
</evidence>
<dbReference type="GO" id="GO:0072669">
    <property type="term" value="C:tRNA-splicing ligase complex"/>
    <property type="evidence" value="ECO:0007669"/>
    <property type="project" value="InterPro"/>
</dbReference>
<evidence type="ECO:0000256" key="12">
    <source>
        <dbReference type="ARBA" id="ARBA00049514"/>
    </source>
</evidence>
<evidence type="ECO:0000256" key="2">
    <source>
        <dbReference type="ARBA" id="ARBA00011245"/>
    </source>
</evidence>
<comment type="catalytic activity">
    <reaction evidence="12">
        <text>a 3'-end 2',3'-cyclophospho-ribonucleotide-RNA + a 5'-end dephospho-ribonucleoside-RNA + GTP + H2O = a ribonucleotidyl-ribonucleotide-RNA + GMP + diphosphate + H(+)</text>
        <dbReference type="Rhea" id="RHEA:68080"/>
        <dbReference type="Rhea" id="RHEA-COMP:10464"/>
        <dbReference type="Rhea" id="RHEA-COMP:13936"/>
        <dbReference type="Rhea" id="RHEA-COMP:17355"/>
        <dbReference type="ChEBI" id="CHEBI:15377"/>
        <dbReference type="ChEBI" id="CHEBI:15378"/>
        <dbReference type="ChEBI" id="CHEBI:33019"/>
        <dbReference type="ChEBI" id="CHEBI:37565"/>
        <dbReference type="ChEBI" id="CHEBI:58115"/>
        <dbReference type="ChEBI" id="CHEBI:83064"/>
        <dbReference type="ChEBI" id="CHEBI:138284"/>
        <dbReference type="ChEBI" id="CHEBI:173118"/>
        <dbReference type="EC" id="6.5.1.8"/>
    </reaction>
</comment>
<feature type="active site" description="GMP-histidine intermediate" evidence="13">
    <location>
        <position position="424"/>
    </location>
</feature>
<dbReference type="GO" id="GO:0046872">
    <property type="term" value="F:metal ion binding"/>
    <property type="evidence" value="ECO:0007669"/>
    <property type="project" value="UniProtKB-UniRule"/>
</dbReference>
<keyword evidence="8 15" id="KW-0464">Manganese</keyword>
<dbReference type="Proteomes" id="UP001206983">
    <property type="component" value="Unassembled WGS sequence"/>
</dbReference>
<feature type="binding site" evidence="14">
    <location>
        <begin position="424"/>
        <end position="427"/>
    </location>
    <ligand>
        <name>GMP</name>
        <dbReference type="ChEBI" id="CHEBI:58115"/>
    </ligand>
</feature>
<feature type="binding site" evidence="15">
    <location>
        <position position="349"/>
    </location>
    <ligand>
        <name>Mn(2+)</name>
        <dbReference type="ChEBI" id="CHEBI:29035"/>
        <label>2</label>
    </ligand>
</feature>
<dbReference type="InterPro" id="IPR027513">
    <property type="entry name" value="RtcB_euk"/>
</dbReference>
<evidence type="ECO:0000256" key="11">
    <source>
        <dbReference type="ARBA" id="ARBA00047746"/>
    </source>
</evidence>
<feature type="binding site" evidence="15">
    <location>
        <position position="255"/>
    </location>
    <ligand>
        <name>Mn(2+)</name>
        <dbReference type="ChEBI" id="CHEBI:29035"/>
        <label>2</label>
    </ligand>
</feature>
<dbReference type="PANTHER" id="PTHR11118">
    <property type="entry name" value="RNA-SPLICING LIGASE RTCB HOMOLOG"/>
    <property type="match status" value="1"/>
</dbReference>
<reference evidence="17 18" key="1">
    <citation type="journal article" date="2011" name="Appl. Environ. Microbiol.">
        <title>Methanogenic archaea isolated from Taiwan's Chelungpu fault.</title>
        <authorList>
            <person name="Wu S.Y."/>
            <person name="Lai M.C."/>
        </authorList>
    </citation>
    <scope>NUCLEOTIDE SEQUENCE [LARGE SCALE GENOMIC DNA]</scope>
    <source>
        <strain evidence="17 18">St545Mb</strain>
    </source>
</reference>
<keyword evidence="5 15" id="KW-0479">Metal-binding</keyword>
<evidence type="ECO:0000313" key="17">
    <source>
        <dbReference type="EMBL" id="MCQ6963205.1"/>
    </source>
</evidence>
<sequence length="501" mass="54846">MVQITHFYQEERSMSEETEISVFDILIKIDDNTWEVPIGYKAGMHVPGRIFVSGHLLGILEKETIDQVANVAMLPGIQKYSMAMPDAHLGYGFSIGGVAAFDKENGIISPGGVGFDINCGVRLIRTNLLENDVRPKLSQLLDDLFEAIPTGVGSKSRLRVSDAELDDIFINGVQWAVDKGYGVKEDLDHCESGGKIPGADPSKVSAKARKRGRPQLGTLGSGNHFLEVQYVDEIYDEELASVFGLHKGQVTFMIHCGSRGAGHQICTDHLQVLTQASRKYNIALPDKQLACAPAQSPEAQDYFKAMLCAANYAWVNRHVIMHWTREVFEKTFAEEFGDLGMHLVYDVAHNIAKLEEHTVDGKKTEVYVHRKGATRAFSPGHPDLPDDYRVTGQPVIIPGSMGTASYVLCGTKESMEISFGSACHGAGRVMSRKSAKSELHGEQVREELSLKGIQVRASQPSLIAEEAPEVYKSSSEVVDVVHDLGIAKKVAKLLPMGVIKG</sequence>
<comment type="catalytic activity">
    <reaction evidence="11">
        <text>a 3'-end 3'-phospho-ribonucleotide-RNA + a 5'-end dephospho-ribonucleoside-RNA + GTP = a ribonucleotidyl-ribonucleotide-RNA + GMP + diphosphate</text>
        <dbReference type="Rhea" id="RHEA:68076"/>
        <dbReference type="Rhea" id="RHEA-COMP:10463"/>
        <dbReference type="Rhea" id="RHEA-COMP:13936"/>
        <dbReference type="Rhea" id="RHEA-COMP:17355"/>
        <dbReference type="ChEBI" id="CHEBI:33019"/>
        <dbReference type="ChEBI" id="CHEBI:37565"/>
        <dbReference type="ChEBI" id="CHEBI:58115"/>
        <dbReference type="ChEBI" id="CHEBI:83062"/>
        <dbReference type="ChEBI" id="CHEBI:138284"/>
        <dbReference type="ChEBI" id="CHEBI:173118"/>
        <dbReference type="EC" id="6.5.1.8"/>
    </reaction>
</comment>
<accession>A0AAE3HBH3</accession>
<dbReference type="Gene3D" id="3.90.1860.10">
    <property type="entry name" value="tRNA-splicing ligase RtcB"/>
    <property type="match status" value="1"/>
</dbReference>
<feature type="binding site" evidence="14">
    <location>
        <position position="500"/>
    </location>
    <ligand>
        <name>GMP</name>
        <dbReference type="ChEBI" id="CHEBI:58115"/>
    </ligand>
</feature>
<dbReference type="Pfam" id="PF01139">
    <property type="entry name" value="RtcB"/>
    <property type="match status" value="1"/>
</dbReference>
<comment type="similarity">
    <text evidence="1 16">Belongs to the RtcB family.</text>
</comment>
<dbReference type="GO" id="GO:0003972">
    <property type="term" value="F:RNA ligase (ATP) activity"/>
    <property type="evidence" value="ECO:0007669"/>
    <property type="project" value="TreeGrafter"/>
</dbReference>
<dbReference type="FunFam" id="3.90.1860.10:FF:000001">
    <property type="entry name" value="tRNA-splicing ligase RtcB homolog"/>
    <property type="match status" value="1"/>
</dbReference>
<evidence type="ECO:0000256" key="16">
    <source>
        <dbReference type="RuleBase" id="RU371113"/>
    </source>
</evidence>
<feature type="binding site" evidence="14">
    <location>
        <begin position="349"/>
        <end position="350"/>
    </location>
    <ligand>
        <name>GMP</name>
        <dbReference type="ChEBI" id="CHEBI:58115"/>
    </ligand>
</feature>
<dbReference type="SUPFAM" id="SSF103365">
    <property type="entry name" value="Hypothetical protein PH1602"/>
    <property type="match status" value="1"/>
</dbReference>
<evidence type="ECO:0000313" key="18">
    <source>
        <dbReference type="Proteomes" id="UP001206983"/>
    </source>
</evidence>
<comment type="caution">
    <text evidence="17">The sequence shown here is derived from an EMBL/GenBank/DDBJ whole genome shotgun (WGS) entry which is preliminary data.</text>
</comment>
<feature type="binding site" evidence="14">
    <location>
        <begin position="223"/>
        <end position="227"/>
    </location>
    <ligand>
        <name>GMP</name>
        <dbReference type="ChEBI" id="CHEBI:58115"/>
    </ligand>
</feature>
<evidence type="ECO:0000256" key="15">
    <source>
        <dbReference type="PIRSR" id="PIRSR601233-3"/>
    </source>
</evidence>
<proteinExistence type="inferred from homology"/>
<dbReference type="PANTHER" id="PTHR11118:SF1">
    <property type="entry name" value="RNA-SPLICING LIGASE RTCB HOMOLOG"/>
    <property type="match status" value="1"/>
</dbReference>
<comment type="subunit">
    <text evidence="2 16">Monomer.</text>
</comment>
<feature type="binding site" evidence="14">
    <location>
        <position position="405"/>
    </location>
    <ligand>
        <name>GMP</name>
        <dbReference type="ChEBI" id="CHEBI:58115"/>
    </ligand>
</feature>
<comment type="cofactor">
    <cofactor evidence="15 16">
        <name>Mn(2+)</name>
        <dbReference type="ChEBI" id="CHEBI:29035"/>
    </cofactor>
    <text evidence="15 16">Binds 2 manganese ions per subunit.</text>
</comment>
<dbReference type="PROSITE" id="PS01288">
    <property type="entry name" value="UPF0027"/>
    <property type="match status" value="1"/>
</dbReference>